<dbReference type="PANTHER" id="PTHR46679">
    <property type="match status" value="1"/>
</dbReference>
<evidence type="ECO:0000256" key="1">
    <source>
        <dbReference type="ARBA" id="ARBA00007787"/>
    </source>
</evidence>
<evidence type="ECO:0000313" key="8">
    <source>
        <dbReference type="EMBL" id="ERJ12903.1"/>
    </source>
</evidence>
<dbReference type="GO" id="GO:0015035">
    <property type="term" value="F:protein-disulfide reductase activity"/>
    <property type="evidence" value="ECO:0007669"/>
    <property type="project" value="TreeGrafter"/>
</dbReference>
<evidence type="ECO:0000256" key="5">
    <source>
        <dbReference type="ARBA" id="ARBA00023284"/>
    </source>
</evidence>
<keyword evidence="8" id="KW-0560">Oxidoreductase</keyword>
<dbReference type="Gene3D" id="3.40.30.10">
    <property type="entry name" value="Glutaredoxin"/>
    <property type="match status" value="1"/>
</dbReference>
<dbReference type="InterPro" id="IPR011767">
    <property type="entry name" value="GLR_AS"/>
</dbReference>
<dbReference type="InterPro" id="IPR014025">
    <property type="entry name" value="Glutaredoxin_subgr"/>
</dbReference>
<dbReference type="EMBL" id="AFNU02000003">
    <property type="protein sequence ID" value="ERJ12903.1"/>
    <property type="molecule type" value="Genomic_DNA"/>
</dbReference>
<dbReference type="Pfam" id="PF00462">
    <property type="entry name" value="Glutaredoxin"/>
    <property type="match status" value="1"/>
</dbReference>
<dbReference type="PROSITE" id="PS51354">
    <property type="entry name" value="GLUTAREDOXIN_2"/>
    <property type="match status" value="1"/>
</dbReference>
<dbReference type="PANTHER" id="PTHR46679:SF1">
    <property type="entry name" value="GLUTAREDOXIN-2, MITOCHONDRIAL"/>
    <property type="match status" value="1"/>
</dbReference>
<dbReference type="InterPro" id="IPR011900">
    <property type="entry name" value="GRX_bact"/>
</dbReference>
<dbReference type="OrthoDB" id="9814618at2"/>
<keyword evidence="4" id="KW-1015">Disulfide bond</keyword>
<evidence type="ECO:0000259" key="7">
    <source>
        <dbReference type="Pfam" id="PF00462"/>
    </source>
</evidence>
<dbReference type="InParanoid" id="F7Q1H8"/>
<evidence type="ECO:0000256" key="3">
    <source>
        <dbReference type="ARBA" id="ARBA00022982"/>
    </source>
</evidence>
<reference evidence="8 9" key="2">
    <citation type="journal article" date="2013" name="PLoS ONE">
        <title>INDIGO - INtegrated Data Warehouse of MIcrobial GenOmes with Examples from the Red Sea Extremophiles.</title>
        <authorList>
            <person name="Alam I."/>
            <person name="Antunes A."/>
            <person name="Kamau A.A."/>
            <person name="Ba Alawi W."/>
            <person name="Kalkatawi M."/>
            <person name="Stingl U."/>
            <person name="Bajic V.B."/>
        </authorList>
    </citation>
    <scope>NUCLEOTIDE SEQUENCE [LARGE SCALE GENOMIC DNA]</scope>
    <source>
        <strain evidence="8 9">SSD-17B</strain>
    </source>
</reference>
<keyword evidence="9" id="KW-1185">Reference proteome</keyword>
<keyword evidence="6" id="KW-0963">Cytoplasm</keyword>
<dbReference type="SUPFAM" id="SSF52833">
    <property type="entry name" value="Thioredoxin-like"/>
    <property type="match status" value="1"/>
</dbReference>
<protein>
    <recommendedName>
        <fullName evidence="6">Glutaredoxin</fullName>
    </recommendedName>
</protein>
<dbReference type="eggNOG" id="COG0695">
    <property type="taxonomic scope" value="Bacteria"/>
</dbReference>
<dbReference type="InterPro" id="IPR002109">
    <property type="entry name" value="Glutaredoxin"/>
</dbReference>
<evidence type="ECO:0000256" key="4">
    <source>
        <dbReference type="ARBA" id="ARBA00023157"/>
    </source>
</evidence>
<comment type="similarity">
    <text evidence="1 6">Belongs to the glutaredoxin family.</text>
</comment>
<sequence length="85" mass="9664">MNKEIIMYTFTTCPYCIKAKKILESEGIEYKEIEISGDDQKLKELEEKTGYRTVPQIFAGDTFIGGSDDLAKIHREGNLTEVISK</sequence>
<reference evidence="8 9" key="1">
    <citation type="journal article" date="2011" name="J. Bacteriol.">
        <title>Genome sequence of Haloplasma contractile, an unusual contractile bacterium from a deep-sea anoxic brine lake.</title>
        <authorList>
            <person name="Antunes A."/>
            <person name="Alam I."/>
            <person name="El Dorry H."/>
            <person name="Siam R."/>
            <person name="Robertson A."/>
            <person name="Bajic V.B."/>
            <person name="Stingl U."/>
        </authorList>
    </citation>
    <scope>NUCLEOTIDE SEQUENCE [LARGE SCALE GENOMIC DNA]</scope>
    <source>
        <strain evidence="8 9">SSD-17B</strain>
    </source>
</reference>
<gene>
    <name evidence="8" type="primary">grxC1</name>
    <name evidence="8" type="ORF">HLPCO_001243</name>
</gene>
<accession>F7Q1H8</accession>
<dbReference type="PRINTS" id="PR00160">
    <property type="entry name" value="GLUTAREDOXIN"/>
</dbReference>
<name>F7Q1H8_9MOLU</name>
<evidence type="ECO:0000256" key="2">
    <source>
        <dbReference type="ARBA" id="ARBA00022448"/>
    </source>
</evidence>
<keyword evidence="5 6" id="KW-0676">Redox-active center</keyword>
<dbReference type="AlphaFoldDB" id="F7Q1H8"/>
<keyword evidence="2 6" id="KW-0813">Transport</keyword>
<dbReference type="InterPro" id="IPR036249">
    <property type="entry name" value="Thioredoxin-like_sf"/>
</dbReference>
<feature type="domain" description="Glutaredoxin" evidence="7">
    <location>
        <begin position="5"/>
        <end position="64"/>
    </location>
</feature>
<evidence type="ECO:0000313" key="9">
    <source>
        <dbReference type="Proteomes" id="UP000005707"/>
    </source>
</evidence>
<dbReference type="Proteomes" id="UP000005707">
    <property type="component" value="Unassembled WGS sequence"/>
</dbReference>
<dbReference type="NCBIfam" id="TIGR02181">
    <property type="entry name" value="GRX_bact"/>
    <property type="match status" value="1"/>
</dbReference>
<dbReference type="GO" id="GO:0015038">
    <property type="term" value="F:glutathione disulfide oxidoreductase activity"/>
    <property type="evidence" value="ECO:0007669"/>
    <property type="project" value="UniProtKB-UniRule"/>
</dbReference>
<comment type="caution">
    <text evidence="8">The sequence shown here is derived from an EMBL/GenBank/DDBJ whole genome shotgun (WGS) entry which is preliminary data.</text>
</comment>
<keyword evidence="3 6" id="KW-0249">Electron transport</keyword>
<dbReference type="RefSeq" id="WP_008825684.1">
    <property type="nucleotide sequence ID" value="NZ_AFNU02000003.1"/>
</dbReference>
<proteinExistence type="inferred from homology"/>
<dbReference type="STRING" id="1033810.HLPCO_001243"/>
<organism evidence="8 9">
    <name type="scientific">Haloplasma contractile SSD-17B</name>
    <dbReference type="NCBI Taxonomy" id="1033810"/>
    <lineage>
        <taxon>Bacteria</taxon>
        <taxon>Bacillati</taxon>
        <taxon>Mycoplasmatota</taxon>
        <taxon>Mollicutes</taxon>
        <taxon>Haloplasmatales</taxon>
        <taxon>Haloplasmataceae</taxon>
        <taxon>Haloplasma</taxon>
    </lineage>
</organism>
<evidence type="ECO:0000256" key="6">
    <source>
        <dbReference type="RuleBase" id="RU364065"/>
    </source>
</evidence>
<dbReference type="PROSITE" id="PS00195">
    <property type="entry name" value="GLUTAREDOXIN_1"/>
    <property type="match status" value="1"/>
</dbReference>
<dbReference type="GO" id="GO:0045454">
    <property type="term" value="P:cell redox homeostasis"/>
    <property type="evidence" value="ECO:0007669"/>
    <property type="project" value="InterPro"/>
</dbReference>
<comment type="function">
    <text evidence="6">Has a glutathione-disulfide oxidoreductase activity in the presence of NADPH and glutathione reductase. Reduces low molecular weight disulfides and proteins.</text>
</comment>